<comment type="caution">
    <text evidence="1">The sequence shown here is derived from an EMBL/GenBank/DDBJ whole genome shotgun (WGS) entry which is preliminary data.</text>
</comment>
<accession>A0A482T8B3</accession>
<dbReference type="InterPro" id="IPR029069">
    <property type="entry name" value="HotDog_dom_sf"/>
</dbReference>
<dbReference type="Proteomes" id="UP000294028">
    <property type="component" value="Unassembled WGS sequence"/>
</dbReference>
<dbReference type="EMBL" id="RZHH01000002">
    <property type="protein sequence ID" value="RYJ14010.1"/>
    <property type="molecule type" value="Genomic_DNA"/>
</dbReference>
<dbReference type="SUPFAM" id="SSF54637">
    <property type="entry name" value="Thioesterase/thiol ester dehydrase-isomerase"/>
    <property type="match status" value="1"/>
</dbReference>
<gene>
    <name evidence="1" type="ORF">ELS19_08555</name>
</gene>
<evidence type="ECO:0000313" key="1">
    <source>
        <dbReference type="EMBL" id="RYJ14010.1"/>
    </source>
</evidence>
<protein>
    <submittedName>
        <fullName evidence="1">Dehydratase</fullName>
    </submittedName>
</protein>
<evidence type="ECO:0000313" key="2">
    <source>
        <dbReference type="Proteomes" id="UP000294028"/>
    </source>
</evidence>
<organism evidence="1 2">
    <name type="scientific">Halogeometricum borinquense</name>
    <dbReference type="NCBI Taxonomy" id="60847"/>
    <lineage>
        <taxon>Archaea</taxon>
        <taxon>Methanobacteriati</taxon>
        <taxon>Methanobacteriota</taxon>
        <taxon>Stenosarchaea group</taxon>
        <taxon>Halobacteria</taxon>
        <taxon>Halobacteriales</taxon>
        <taxon>Haloferacaceae</taxon>
        <taxon>Halogeometricum</taxon>
    </lineage>
</organism>
<reference evidence="1 2" key="1">
    <citation type="submission" date="2018-12" db="EMBL/GenBank/DDBJ databases">
        <title>Genome analysis provides insights into bioremediation potentialities of Halogeometricum borinquense strain N11.</title>
        <authorList>
            <person name="Najjari A."/>
            <person name="Youssef N."/>
            <person name="Fhoula I."/>
            <person name="Ben Dhia O."/>
            <person name="Mahjoubi M."/>
            <person name="Ouzari H.I."/>
            <person name="Cherif A."/>
        </authorList>
    </citation>
    <scope>NUCLEOTIDE SEQUENCE [LARGE SCALE GENOMIC DNA]</scope>
    <source>
        <strain evidence="1 2">N11</strain>
    </source>
</reference>
<proteinExistence type="predicted"/>
<name>A0A482T8B3_9EURY</name>
<sequence length="125" mass="13649">MPPEEGDTHVVERSFTPADVRQFADLSGDDQPQYTEPDEDGRLLVHGLLTATVPTEVGSELGMLARTFTFEAHRPVYTSQTVRCACVVEEVEETEEQYNLTIEVTCTCDGEVVMTGSVAGIVAKP</sequence>
<dbReference type="Gene3D" id="3.10.129.10">
    <property type="entry name" value="Hotdog Thioesterase"/>
    <property type="match status" value="1"/>
</dbReference>
<dbReference type="AlphaFoldDB" id="A0A482T8B3"/>
<dbReference type="RefSeq" id="WP_129784421.1">
    <property type="nucleotide sequence ID" value="NZ_RZHH01000002.1"/>
</dbReference>